<dbReference type="Gene3D" id="3.30.565.10">
    <property type="entry name" value="Histidine kinase-like ATPase, C-terminal domain"/>
    <property type="match status" value="2"/>
</dbReference>
<feature type="modified residue" description="4-aspartylphosphate" evidence="12">
    <location>
        <position position="1328"/>
    </location>
</feature>
<dbReference type="Pfam" id="PF13185">
    <property type="entry name" value="GAF_2"/>
    <property type="match status" value="1"/>
</dbReference>
<evidence type="ECO:0000259" key="14">
    <source>
        <dbReference type="PROSITE" id="PS50109"/>
    </source>
</evidence>
<sequence>MLRSTRTRRLRWAVKQADGGAAVGPVPAPDFLRGGGEMGQRIRAHDWAATPLGPAERWPQSLKTAIRIMLTSRQPIWIGWGPELIFFYNDPYKSIIGGKHPLALGQPTAAVWREIWTEIGPMLATALAGDEGTYVEQQLLIMERNFYPEETYYTFSYSPVPTDDGSTAGIICANTDDTQRVLSERQLALLRDLAAGTADARSWQEACERSALALGANRRDLPFALIYMAEPEADDVQLAGLGGIDPGHPAAPEEIASRAAGLWPIAAVLRKPDRHVLVDLPAGVGFPKGDWQQPPARAVLVPIPAAGETGRAGVLVAGLNPFRLFDDGYRSFLTLAAGQIAASIANAQAYEEERRRAEALAEIDRAKTAFFSNVSHEFRTPLTLMMGPLEDLLAMPGPDVPPGPRALIEVAHRNSTRLLKLVNTLLDFSRIEADRVEARYEPTDLAALTAELASTFRSAVERAGLRLVVDSPVLPEPVHVDREMWEKIVLNLLSNALKFTFEGQISVAVRPSPDGRSAEVTVADTGTGIAAEELPRLFERFRRIEGARGRSFEGSGIGLALVQELVKLHGGRVRVESEVGRGTAFTVGIPFGTGHLPPEQVGAAGAPASTGLRAQAYVDEAMAWLSPDLAPAETPPTPASEDLAVPDPVPGAERSLVLLADDNGDMRHYVKRLLRSAGYRVETAANGEEALAAIRAAKPELILSDVMMPKLDGFGLLRQVRRDPQLREIPVLLLSARAGEEARVEGIRSGADDYLIKPFSARELLARVDANLRLAAIRHESARVLEEEAATLERLNAVGTAIAAELDIERAVQIVTDAATELSGAAFGSFFYNVVNDDGEAYTLYTLSGVPRDAFSRFPMPRNTDVFGPTFRGDGMVRSADITRDPRYGRNAPYKGMPEGHLPVCSYLAAPVVSQSGEVLGGLFFGHPEPGVFDERAERLVAGIATQAAIAIDKARLYRAAQVEIERRTRVEAALRESEQQLEAKVAERTAELTAANERLRAEAAERERAEEALRQAQKMESIGQLTGGVAHDFNNLLTVIIGNLETMQRHLRQPQHAVATLQHAAEQASRGAQRAAALTQRLLAFSRQQPLDPKPTDVSRLIGGMSDLLRRTIGEQIAVETVLSGGLWLVHADPNQIEVALLNLAVNSRDAMPGGGKLTIETANAYLDEGYAASQAEVVPGQYVVVAVTDSGTGMSREVMARAFEPFFTTKEVGHGTGLGLSQVYGFVKQSGGHVKIYSEAGQGTTVKIYLPRFHSAEHRAEPEVVVKAPGAAHAETILVVEDDADVRSHTTGILRELGYAVVEAPEGRTALKALEQHPEISLLFTDVGLPGGMNGRQLAEAARRARSDLKVLFTTGYARNAIVHDGRLDPGVQLITKPFSYAALATKLRDVLDLQAGPRRILVVEDEPLLQMLVVGNLEDFGFQVETAGSATEALNKLRLMADGFDGAVVDLGLPDYGGDVLVRELRALHPALPVVISSGQGEGMVRDQFKDLARIAVLTKPFTSDELAAALVAAGVVIPGNAD</sequence>
<evidence type="ECO:0000256" key="3">
    <source>
        <dbReference type="ARBA" id="ARBA00012438"/>
    </source>
</evidence>
<dbReference type="Pfam" id="PF02518">
    <property type="entry name" value="HATPase_c"/>
    <property type="match status" value="2"/>
</dbReference>
<dbReference type="Gene3D" id="1.10.287.130">
    <property type="match status" value="2"/>
</dbReference>
<dbReference type="Gene3D" id="3.30.450.40">
    <property type="match status" value="1"/>
</dbReference>
<evidence type="ECO:0000256" key="12">
    <source>
        <dbReference type="PROSITE-ProRule" id="PRU00169"/>
    </source>
</evidence>
<feature type="domain" description="Histidine kinase" evidence="14">
    <location>
        <begin position="373"/>
        <end position="593"/>
    </location>
</feature>
<dbReference type="InterPro" id="IPR036890">
    <property type="entry name" value="HATPase_C_sf"/>
</dbReference>
<dbReference type="SMART" id="SM00388">
    <property type="entry name" value="HisKA"/>
    <property type="match status" value="2"/>
</dbReference>
<evidence type="ECO:0000256" key="5">
    <source>
        <dbReference type="ARBA" id="ARBA00022553"/>
    </source>
</evidence>
<comment type="caution">
    <text evidence="16">The sequence shown here is derived from an EMBL/GenBank/DDBJ whole genome shotgun (WGS) entry which is preliminary data.</text>
</comment>
<dbReference type="PROSITE" id="PS50109">
    <property type="entry name" value="HIS_KIN"/>
    <property type="match status" value="2"/>
</dbReference>
<keyword evidence="11" id="KW-0472">Membrane</keyword>
<keyword evidence="5 12" id="KW-0597">Phosphoprotein</keyword>
<dbReference type="Pfam" id="PF00512">
    <property type="entry name" value="HisKA"/>
    <property type="match status" value="2"/>
</dbReference>
<dbReference type="Gene3D" id="3.30.450.20">
    <property type="entry name" value="PAS domain"/>
    <property type="match status" value="1"/>
</dbReference>
<keyword evidence="6" id="KW-0808">Transferase</keyword>
<dbReference type="FunFam" id="1.10.287.130:FF:000045">
    <property type="entry name" value="Two-component system sensor histidine kinase/response regulator"/>
    <property type="match status" value="1"/>
</dbReference>
<accession>A0A952FHW0</accession>
<evidence type="ECO:0000256" key="10">
    <source>
        <dbReference type="ARBA" id="ARBA00023012"/>
    </source>
</evidence>
<feature type="coiled-coil region" evidence="13">
    <location>
        <begin position="340"/>
        <end position="367"/>
    </location>
</feature>
<evidence type="ECO:0000256" key="13">
    <source>
        <dbReference type="SAM" id="Coils"/>
    </source>
</evidence>
<keyword evidence="10" id="KW-0902">Two-component regulatory system</keyword>
<feature type="modified residue" description="4-aspartylphosphate" evidence="12">
    <location>
        <position position="705"/>
    </location>
</feature>
<feature type="domain" description="Histidine kinase" evidence="14">
    <location>
        <begin position="1029"/>
        <end position="1256"/>
    </location>
</feature>
<keyword evidence="13" id="KW-0175">Coiled coil</keyword>
<evidence type="ECO:0000256" key="4">
    <source>
        <dbReference type="ARBA" id="ARBA00022475"/>
    </source>
</evidence>
<feature type="domain" description="Response regulatory" evidence="15">
    <location>
        <begin position="1402"/>
        <end position="1518"/>
    </location>
</feature>
<dbReference type="InterPro" id="IPR003661">
    <property type="entry name" value="HisK_dim/P_dom"/>
</dbReference>
<keyword evidence="8" id="KW-0418">Kinase</keyword>
<feature type="domain" description="Response regulatory" evidence="15">
    <location>
        <begin position="656"/>
        <end position="772"/>
    </location>
</feature>
<feature type="modified residue" description="4-aspartylphosphate" evidence="12">
    <location>
        <position position="1453"/>
    </location>
</feature>
<evidence type="ECO:0000256" key="1">
    <source>
        <dbReference type="ARBA" id="ARBA00000085"/>
    </source>
</evidence>
<dbReference type="PANTHER" id="PTHR43547:SF2">
    <property type="entry name" value="HYBRID SIGNAL TRANSDUCTION HISTIDINE KINASE C"/>
    <property type="match status" value="1"/>
</dbReference>
<dbReference type="InterPro" id="IPR005467">
    <property type="entry name" value="His_kinase_dom"/>
</dbReference>
<evidence type="ECO:0000256" key="9">
    <source>
        <dbReference type="ARBA" id="ARBA00022840"/>
    </source>
</evidence>
<proteinExistence type="predicted"/>
<dbReference type="PRINTS" id="PR00344">
    <property type="entry name" value="BCTRLSENSOR"/>
</dbReference>
<dbReference type="InterPro" id="IPR036097">
    <property type="entry name" value="HisK_dim/P_sf"/>
</dbReference>
<dbReference type="Proteomes" id="UP000700706">
    <property type="component" value="Unassembled WGS sequence"/>
</dbReference>
<dbReference type="GO" id="GO:0005524">
    <property type="term" value="F:ATP binding"/>
    <property type="evidence" value="ECO:0007669"/>
    <property type="project" value="UniProtKB-KW"/>
</dbReference>
<feature type="coiled-coil region" evidence="13">
    <location>
        <begin position="968"/>
        <end position="1020"/>
    </location>
</feature>
<comment type="catalytic activity">
    <reaction evidence="1">
        <text>ATP + protein L-histidine = ADP + protein N-phospho-L-histidine.</text>
        <dbReference type="EC" id="2.7.13.3"/>
    </reaction>
</comment>
<dbReference type="InterPro" id="IPR029016">
    <property type="entry name" value="GAF-like_dom_sf"/>
</dbReference>
<dbReference type="SMART" id="SM00387">
    <property type="entry name" value="HATPase_c"/>
    <property type="match status" value="2"/>
</dbReference>
<dbReference type="SMART" id="SM00448">
    <property type="entry name" value="REC"/>
    <property type="match status" value="3"/>
</dbReference>
<evidence type="ECO:0000256" key="8">
    <source>
        <dbReference type="ARBA" id="ARBA00022777"/>
    </source>
</evidence>
<comment type="subcellular location">
    <subcellularLocation>
        <location evidence="2">Cell membrane</location>
    </subcellularLocation>
</comment>
<dbReference type="InterPro" id="IPR011006">
    <property type="entry name" value="CheY-like_superfamily"/>
</dbReference>
<evidence type="ECO:0000256" key="2">
    <source>
        <dbReference type="ARBA" id="ARBA00004236"/>
    </source>
</evidence>
<dbReference type="InterPro" id="IPR004358">
    <property type="entry name" value="Sig_transdc_His_kin-like_C"/>
</dbReference>
<dbReference type="CDD" id="cd00082">
    <property type="entry name" value="HisKA"/>
    <property type="match status" value="2"/>
</dbReference>
<gene>
    <name evidence="16" type="ORF">JF625_08785</name>
</gene>
<dbReference type="FunFam" id="3.30.565.10:FF:000023">
    <property type="entry name" value="PAS domain-containing sensor histidine kinase"/>
    <property type="match status" value="1"/>
</dbReference>
<dbReference type="CDD" id="cd00156">
    <property type="entry name" value="REC"/>
    <property type="match status" value="1"/>
</dbReference>
<dbReference type="SUPFAM" id="SSF55874">
    <property type="entry name" value="ATPase domain of HSP90 chaperone/DNA topoisomerase II/histidine kinase"/>
    <property type="match status" value="2"/>
</dbReference>
<dbReference type="PANTHER" id="PTHR43547">
    <property type="entry name" value="TWO-COMPONENT HISTIDINE KINASE"/>
    <property type="match status" value="1"/>
</dbReference>
<dbReference type="Pfam" id="PF00072">
    <property type="entry name" value="Response_reg"/>
    <property type="match status" value="3"/>
</dbReference>
<dbReference type="SUPFAM" id="SSF55781">
    <property type="entry name" value="GAF domain-like"/>
    <property type="match status" value="2"/>
</dbReference>
<dbReference type="InterPro" id="IPR003594">
    <property type="entry name" value="HATPase_dom"/>
</dbReference>
<evidence type="ECO:0000313" key="17">
    <source>
        <dbReference type="Proteomes" id="UP000700706"/>
    </source>
</evidence>
<dbReference type="CDD" id="cd16922">
    <property type="entry name" value="HATPase_EvgS-ArcB-TorS-like"/>
    <property type="match status" value="1"/>
</dbReference>
<dbReference type="InterPro" id="IPR001789">
    <property type="entry name" value="Sig_transdc_resp-reg_receiver"/>
</dbReference>
<dbReference type="PROSITE" id="PS50110">
    <property type="entry name" value="RESPONSE_REGULATORY"/>
    <property type="match status" value="3"/>
</dbReference>
<keyword evidence="7" id="KW-0547">Nucleotide-binding</keyword>
<evidence type="ECO:0000259" key="15">
    <source>
        <dbReference type="PROSITE" id="PS50110"/>
    </source>
</evidence>
<evidence type="ECO:0000256" key="11">
    <source>
        <dbReference type="ARBA" id="ARBA00023136"/>
    </source>
</evidence>
<reference evidence="16" key="1">
    <citation type="submission" date="2020-06" db="EMBL/GenBank/DDBJ databases">
        <title>Stable isotope informed genome-resolved metagenomics uncovers potential trophic interactions in rhizosphere soil.</title>
        <authorList>
            <person name="Starr E.P."/>
            <person name="Shi S."/>
            <person name="Blazewicz S.J."/>
            <person name="Koch B.J."/>
            <person name="Probst A.J."/>
            <person name="Hungate B.A."/>
            <person name="Pett-Ridge J."/>
            <person name="Firestone M.K."/>
            <person name="Banfield J.F."/>
        </authorList>
    </citation>
    <scope>NUCLEOTIDE SEQUENCE</scope>
    <source>
        <strain evidence="16">YM_69_17</strain>
    </source>
</reference>
<dbReference type="SUPFAM" id="SSF52172">
    <property type="entry name" value="CheY-like"/>
    <property type="match status" value="3"/>
</dbReference>
<dbReference type="CDD" id="cd18161">
    <property type="entry name" value="REC_hyHK_blue-like"/>
    <property type="match status" value="1"/>
</dbReference>
<keyword evidence="9" id="KW-0067">ATP-binding</keyword>
<dbReference type="GO" id="GO:0005886">
    <property type="term" value="C:plasma membrane"/>
    <property type="evidence" value="ECO:0007669"/>
    <property type="project" value="UniProtKB-SubCell"/>
</dbReference>
<dbReference type="GO" id="GO:0000155">
    <property type="term" value="F:phosphorelay sensor kinase activity"/>
    <property type="evidence" value="ECO:0007669"/>
    <property type="project" value="InterPro"/>
</dbReference>
<dbReference type="CDD" id="cd16919">
    <property type="entry name" value="HATPase_CckA-like"/>
    <property type="match status" value="1"/>
</dbReference>
<dbReference type="EMBL" id="JAEKLZ010000164">
    <property type="protein sequence ID" value="MBW8725232.1"/>
    <property type="molecule type" value="Genomic_DNA"/>
</dbReference>
<feature type="domain" description="Response regulatory" evidence="15">
    <location>
        <begin position="1278"/>
        <end position="1394"/>
    </location>
</feature>
<organism evidence="16 17">
    <name type="scientific">Inquilinus limosus</name>
    <dbReference type="NCBI Taxonomy" id="171674"/>
    <lineage>
        <taxon>Bacteria</taxon>
        <taxon>Pseudomonadati</taxon>
        <taxon>Pseudomonadota</taxon>
        <taxon>Alphaproteobacteria</taxon>
        <taxon>Rhodospirillales</taxon>
        <taxon>Rhodospirillaceae</taxon>
        <taxon>Inquilinus</taxon>
    </lineage>
</organism>
<evidence type="ECO:0000256" key="6">
    <source>
        <dbReference type="ARBA" id="ARBA00022679"/>
    </source>
</evidence>
<dbReference type="Gene3D" id="3.40.50.2300">
    <property type="match status" value="3"/>
</dbReference>
<keyword evidence="4" id="KW-1003">Cell membrane</keyword>
<evidence type="ECO:0000313" key="16">
    <source>
        <dbReference type="EMBL" id="MBW8725232.1"/>
    </source>
</evidence>
<evidence type="ECO:0000256" key="7">
    <source>
        <dbReference type="ARBA" id="ARBA00022741"/>
    </source>
</evidence>
<dbReference type="SMART" id="SM00065">
    <property type="entry name" value="GAF"/>
    <property type="match status" value="1"/>
</dbReference>
<name>A0A952FHW0_9PROT</name>
<dbReference type="SUPFAM" id="SSF47384">
    <property type="entry name" value="Homodimeric domain of signal transducing histidine kinase"/>
    <property type="match status" value="2"/>
</dbReference>
<protein>
    <recommendedName>
        <fullName evidence="3">histidine kinase</fullName>
        <ecNumber evidence="3">2.7.13.3</ecNumber>
    </recommendedName>
</protein>
<dbReference type="InterPro" id="IPR003018">
    <property type="entry name" value="GAF"/>
</dbReference>
<dbReference type="EC" id="2.7.13.3" evidence="3"/>